<sequence length="204" mass="22865">MATESTVQDGLGNYRTPARVTRLMCIPQSSIVVLPTLPTDVAKWKVRVNLVDFCKAYPESSDQRQRSCKSLIHLLYGSQTTSAVIQVVALEQEVFNACADLAIGPQRPRCTWTTYQHMILCITRQDSILIVLLNYSALASRITLCLVVLVYSPFHAPPSRVVLPCGIRHKIFSIRNTTTSIPVLYGFQVAHGPGFLPQDWYKRD</sequence>
<reference evidence="2 3" key="1">
    <citation type="journal article" date="2018" name="Evol. Lett.">
        <title>Horizontal gene cluster transfer increased hallucinogenic mushroom diversity.</title>
        <authorList>
            <person name="Reynolds H.T."/>
            <person name="Vijayakumar V."/>
            <person name="Gluck-Thaler E."/>
            <person name="Korotkin H.B."/>
            <person name="Matheny P.B."/>
            <person name="Slot J.C."/>
        </authorList>
    </citation>
    <scope>NUCLEOTIDE SEQUENCE [LARGE SCALE GENOMIC DNA]</scope>
    <source>
        <strain evidence="2 3">SRW20</strain>
    </source>
</reference>
<evidence type="ECO:0000256" key="1">
    <source>
        <dbReference type="SAM" id="Phobius"/>
    </source>
</evidence>
<dbReference type="InParanoid" id="A0A409YTQ8"/>
<keyword evidence="3" id="KW-1185">Reference proteome</keyword>
<protein>
    <submittedName>
        <fullName evidence="2">Uncharacterized protein</fullName>
    </submittedName>
</protein>
<dbReference type="Proteomes" id="UP000284706">
    <property type="component" value="Unassembled WGS sequence"/>
</dbReference>
<dbReference type="EMBL" id="NHYE01000330">
    <property type="protein sequence ID" value="PPR06394.1"/>
    <property type="molecule type" value="Genomic_DNA"/>
</dbReference>
<dbReference type="AlphaFoldDB" id="A0A409YTQ8"/>
<proteinExistence type="predicted"/>
<keyword evidence="1" id="KW-0472">Membrane</keyword>
<evidence type="ECO:0000313" key="3">
    <source>
        <dbReference type="Proteomes" id="UP000284706"/>
    </source>
</evidence>
<comment type="caution">
    <text evidence="2">The sequence shown here is derived from an EMBL/GenBank/DDBJ whole genome shotgun (WGS) entry which is preliminary data.</text>
</comment>
<evidence type="ECO:0000313" key="2">
    <source>
        <dbReference type="EMBL" id="PPR06394.1"/>
    </source>
</evidence>
<accession>A0A409YTQ8</accession>
<keyword evidence="1" id="KW-0812">Transmembrane</keyword>
<organism evidence="2 3">
    <name type="scientific">Gymnopilus dilepis</name>
    <dbReference type="NCBI Taxonomy" id="231916"/>
    <lineage>
        <taxon>Eukaryota</taxon>
        <taxon>Fungi</taxon>
        <taxon>Dikarya</taxon>
        <taxon>Basidiomycota</taxon>
        <taxon>Agaricomycotina</taxon>
        <taxon>Agaricomycetes</taxon>
        <taxon>Agaricomycetidae</taxon>
        <taxon>Agaricales</taxon>
        <taxon>Agaricineae</taxon>
        <taxon>Hymenogastraceae</taxon>
        <taxon>Gymnopilus</taxon>
    </lineage>
</organism>
<gene>
    <name evidence="2" type="ORF">CVT26_004655</name>
</gene>
<name>A0A409YTQ8_9AGAR</name>
<keyword evidence="1" id="KW-1133">Transmembrane helix</keyword>
<feature type="transmembrane region" description="Helical" evidence="1">
    <location>
        <begin position="128"/>
        <end position="151"/>
    </location>
</feature>